<sequence>MAQWQINLAVVCEPYWVPAQPHWLGDLDGTVAIVKGNTTGPSLSLVERGSGYVVAACGEYVLVGTYFSPNRSLAEFEIFLDDVRAAVCRQSPRAVIVLGDFNAKSRAWGNPTTDARGRAVQAWALLSGLSLLNRGNANTCVRLSGGSVVDLSFASPAVARGVTDWRVEEEVETLSDHNYIRFAVSSPSSAADPPRGSSKFPRWALSQLDVELAREAAIVQRWASQGEDGEGTSVEELAGRFRRSLTDVCDAAMPRARRCPRQRRAVYWWSSEIADLRAASMRARRLYVRCRRRNGVDPALETELQNAYRQAKKTLQLAISRAKDVGREELLAGLNRDPWGRPYRVARNKLRGRGAPVTETMPPDLLERTVSALFPHRPAHVPPAMASSSSNELEASIPLISEAEMDVALVRLRARRTAPGPDGVPGRVLSIALEYLRGRLRALFDKCLSTGQFPKPWKTGRLCLLRKEGRPSDSPSAYRPIVLLDETAKMFEKILASRLVQHLEEAGPGLSEAQFGFRAGRSTLDALNALRALSAEAVASGDVLLATSLDIANAFNSLPVETIAEALKYHRVPHYLRRLLEAYLRDREVLWEGGDGRLYRRRVGCGVPQGSVLGPTLWNVGFDWLLRASLPPGLSVICYADDTLITARGKNFEEAARLAQVGAAIAVDRIELLGLRVSVSKTEALLFHGPRRGPPRGARIVVQGTEVVIRPHMKYLGLTLDGRWSFGPHFAQLAPRLENAAAALGRLLPNVGGPGSPCRRLYAGVVRSMALYGAPVWVDALTARNKILLRRPQRIIAVRAVRGYRTVSWTAATLLAGDPPWELQAEVLAEVYRYRSSLRARGQVPSADQTGKIRALAQRALIDRWQVDLGSPVAGSVTVDAIRPHLKRWVERRHGVLTFRLTQVLTGHGCFGKYLHQIPRREATPSCHECGAPIDSACHTLEECAAWGPQRHDLVAEIGGDLSLSTVVRRMLDNERCWSAVASFCENVMSLKEAAERAREANAHADSIRRRRSGGRRRRYALVPPPP</sequence>
<dbReference type="SUPFAM" id="SSF56672">
    <property type="entry name" value="DNA/RNA polymerases"/>
    <property type="match status" value="1"/>
</dbReference>
<dbReference type="Pfam" id="PF14529">
    <property type="entry name" value="Exo_endo_phos_2"/>
    <property type="match status" value="1"/>
</dbReference>
<feature type="domain" description="Reverse transcriptase" evidence="2">
    <location>
        <begin position="446"/>
        <end position="720"/>
    </location>
</feature>
<accession>A0AAU9U468</accession>
<keyword evidence="4" id="KW-1185">Reference proteome</keyword>
<dbReference type="GO" id="GO:0071897">
    <property type="term" value="P:DNA biosynthetic process"/>
    <property type="evidence" value="ECO:0007669"/>
    <property type="project" value="UniProtKB-ARBA"/>
</dbReference>
<evidence type="ECO:0000259" key="2">
    <source>
        <dbReference type="PROSITE" id="PS50878"/>
    </source>
</evidence>
<dbReference type="EMBL" id="CAKOGL010000011">
    <property type="protein sequence ID" value="CAH2092505.1"/>
    <property type="molecule type" value="Genomic_DNA"/>
</dbReference>
<organism evidence="3 4">
    <name type="scientific">Euphydryas editha</name>
    <name type="common">Edith's checkerspot</name>
    <dbReference type="NCBI Taxonomy" id="104508"/>
    <lineage>
        <taxon>Eukaryota</taxon>
        <taxon>Metazoa</taxon>
        <taxon>Ecdysozoa</taxon>
        <taxon>Arthropoda</taxon>
        <taxon>Hexapoda</taxon>
        <taxon>Insecta</taxon>
        <taxon>Pterygota</taxon>
        <taxon>Neoptera</taxon>
        <taxon>Endopterygota</taxon>
        <taxon>Lepidoptera</taxon>
        <taxon>Glossata</taxon>
        <taxon>Ditrysia</taxon>
        <taxon>Papilionoidea</taxon>
        <taxon>Nymphalidae</taxon>
        <taxon>Nymphalinae</taxon>
        <taxon>Euphydryas</taxon>
    </lineage>
</organism>
<reference evidence="3" key="1">
    <citation type="submission" date="2022-03" db="EMBL/GenBank/DDBJ databases">
        <authorList>
            <person name="Tunstrom K."/>
        </authorList>
    </citation>
    <scope>NUCLEOTIDE SEQUENCE</scope>
</reference>
<feature type="region of interest" description="Disordered" evidence="1">
    <location>
        <begin position="1000"/>
        <end position="1027"/>
    </location>
</feature>
<dbReference type="InterPro" id="IPR043502">
    <property type="entry name" value="DNA/RNA_pol_sf"/>
</dbReference>
<dbReference type="Pfam" id="PF00078">
    <property type="entry name" value="RVT_1"/>
    <property type="match status" value="1"/>
</dbReference>
<feature type="compositionally biased region" description="Basic residues" evidence="1">
    <location>
        <begin position="1009"/>
        <end position="1020"/>
    </location>
</feature>
<gene>
    <name evidence="3" type="ORF">EEDITHA_LOCUS8258</name>
</gene>
<dbReference type="PROSITE" id="PS50878">
    <property type="entry name" value="RT_POL"/>
    <property type="match status" value="1"/>
</dbReference>
<evidence type="ECO:0000313" key="3">
    <source>
        <dbReference type="EMBL" id="CAH2092505.1"/>
    </source>
</evidence>
<dbReference type="CDD" id="cd01650">
    <property type="entry name" value="RT_nLTR_like"/>
    <property type="match status" value="1"/>
</dbReference>
<dbReference type="InterPro" id="IPR005135">
    <property type="entry name" value="Endo/exonuclease/phosphatase"/>
</dbReference>
<protein>
    <recommendedName>
        <fullName evidence="2">Reverse transcriptase domain-containing protein</fullName>
    </recommendedName>
</protein>
<dbReference type="Proteomes" id="UP001153954">
    <property type="component" value="Unassembled WGS sequence"/>
</dbReference>
<dbReference type="Gene3D" id="3.60.10.10">
    <property type="entry name" value="Endonuclease/exonuclease/phosphatase"/>
    <property type="match status" value="1"/>
</dbReference>
<dbReference type="GO" id="GO:0003824">
    <property type="term" value="F:catalytic activity"/>
    <property type="evidence" value="ECO:0007669"/>
    <property type="project" value="InterPro"/>
</dbReference>
<proteinExistence type="predicted"/>
<dbReference type="InterPro" id="IPR000477">
    <property type="entry name" value="RT_dom"/>
</dbReference>
<evidence type="ECO:0000313" key="4">
    <source>
        <dbReference type="Proteomes" id="UP001153954"/>
    </source>
</evidence>
<comment type="caution">
    <text evidence="3">The sequence shown here is derived from an EMBL/GenBank/DDBJ whole genome shotgun (WGS) entry which is preliminary data.</text>
</comment>
<dbReference type="AlphaFoldDB" id="A0AAU9U468"/>
<dbReference type="PANTHER" id="PTHR19446">
    <property type="entry name" value="REVERSE TRANSCRIPTASES"/>
    <property type="match status" value="1"/>
</dbReference>
<evidence type="ECO:0000256" key="1">
    <source>
        <dbReference type="SAM" id="MobiDB-lite"/>
    </source>
</evidence>
<dbReference type="InterPro" id="IPR036691">
    <property type="entry name" value="Endo/exonu/phosph_ase_sf"/>
</dbReference>
<name>A0AAU9U468_EUPED</name>
<dbReference type="CDD" id="cd09077">
    <property type="entry name" value="R1-I-EN"/>
    <property type="match status" value="1"/>
</dbReference>
<dbReference type="SUPFAM" id="SSF56219">
    <property type="entry name" value="DNase I-like"/>
    <property type="match status" value="1"/>
</dbReference>